<keyword evidence="5" id="KW-0418">Kinase</keyword>
<evidence type="ECO:0000256" key="5">
    <source>
        <dbReference type="ARBA" id="ARBA00022777"/>
    </source>
</evidence>
<dbReference type="InterPro" id="IPR008271">
    <property type="entry name" value="Ser/Thr_kinase_AS"/>
</dbReference>
<evidence type="ECO:0000256" key="3">
    <source>
        <dbReference type="ARBA" id="ARBA00022679"/>
    </source>
</evidence>
<keyword evidence="4" id="KW-0547">Nucleotide-binding</keyword>
<dbReference type="InterPro" id="IPR050235">
    <property type="entry name" value="CK1_Ser-Thr_kinase"/>
</dbReference>
<dbReference type="GO" id="GO:0015630">
    <property type="term" value="C:microtubule cytoskeleton"/>
    <property type="evidence" value="ECO:0007669"/>
    <property type="project" value="UniProtKB-ARBA"/>
</dbReference>
<keyword evidence="2" id="KW-0723">Serine/threonine-protein kinase</keyword>
<protein>
    <recommendedName>
        <fullName evidence="1">non-specific serine/threonine protein kinase</fullName>
        <ecNumber evidence="1">2.7.11.1</ecNumber>
    </recommendedName>
</protein>
<evidence type="ECO:0000313" key="10">
    <source>
        <dbReference type="Proteomes" id="UP000095282"/>
    </source>
</evidence>
<dbReference type="FunFam" id="3.30.200.20:FF:000358">
    <property type="entry name" value="Tau tubulin kinase 2b"/>
    <property type="match status" value="1"/>
</dbReference>
<dbReference type="InterPro" id="IPR000719">
    <property type="entry name" value="Prot_kinase_dom"/>
</dbReference>
<sequence>MNRYLSAIFVLDDLDQIICDTFGEMMIRLVRNASIIVNCSDHIDLIDSQNKMPSEKEEDPMKNVTFNEGKKFGDWRLGKVLDEGGFGKVYIATNIHDPNKVAALKAESNEIEGGSAIKLEAMILNKLNENGPAPHIPVVYLCAKRKLYCYMVMTLLGRNLRKLKSSWNGTTNSFFTRGTWSRIGIQCLYAVKFVHDNGFIHRDIKPQNFLLGNEREPERARIVHILDFGLARPFATYVAREKKWIARKARGTAEFRGTLRYTSPNVHLRKEQGRGDDVWSLIYVLIELNGGQALPWQADSQREHVEQKKLNLPPKVVMSNMPQCMDKVIPHLATLDYYQRPDYLFVFLVLKLSECIFYFRLVFKSLWQVMENEKVTPSSKYDWETEIPDKSVPPASWENPSGAFFQTDPLGINGPPTAAEAALTEKSGKNKKTQKK</sequence>
<dbReference type="Gene3D" id="1.10.510.10">
    <property type="entry name" value="Transferase(Phosphotransferase) domain 1"/>
    <property type="match status" value="1"/>
</dbReference>
<dbReference type="PROSITE" id="PS50011">
    <property type="entry name" value="PROTEIN_KINASE_DOM"/>
    <property type="match status" value="1"/>
</dbReference>
<evidence type="ECO:0000256" key="7">
    <source>
        <dbReference type="ARBA" id="ARBA00061588"/>
    </source>
</evidence>
<dbReference type="GO" id="GO:0005524">
    <property type="term" value="F:ATP binding"/>
    <property type="evidence" value="ECO:0007669"/>
    <property type="project" value="UniProtKB-KW"/>
</dbReference>
<dbReference type="PROSITE" id="PS00108">
    <property type="entry name" value="PROTEIN_KINASE_ST"/>
    <property type="match status" value="1"/>
</dbReference>
<dbReference type="FunFam" id="1.10.510.10:FF:000883">
    <property type="entry name" value="Tau TuBulin Kinase"/>
    <property type="match status" value="1"/>
</dbReference>
<feature type="region of interest" description="Disordered" evidence="8">
    <location>
        <begin position="380"/>
        <end position="436"/>
    </location>
</feature>
<feature type="domain" description="Protein kinase" evidence="9">
    <location>
        <begin position="75"/>
        <end position="359"/>
    </location>
</feature>
<dbReference type="GO" id="GO:0004674">
    <property type="term" value="F:protein serine/threonine kinase activity"/>
    <property type="evidence" value="ECO:0007669"/>
    <property type="project" value="UniProtKB-KW"/>
</dbReference>
<dbReference type="eggNOG" id="KOG1164">
    <property type="taxonomic scope" value="Eukaryota"/>
</dbReference>
<accession>A0A1I7U3E7</accession>
<dbReference type="WBParaSite" id="Csp11.Scaffold629.g14451.t2">
    <property type="protein sequence ID" value="Csp11.Scaffold629.g14451.t2"/>
    <property type="gene ID" value="Csp11.Scaffold629.g14451"/>
</dbReference>
<keyword evidence="3" id="KW-0808">Transferase</keyword>
<evidence type="ECO:0000256" key="1">
    <source>
        <dbReference type="ARBA" id="ARBA00012513"/>
    </source>
</evidence>
<dbReference type="EC" id="2.7.11.1" evidence="1"/>
<organism evidence="10 11">
    <name type="scientific">Caenorhabditis tropicalis</name>
    <dbReference type="NCBI Taxonomy" id="1561998"/>
    <lineage>
        <taxon>Eukaryota</taxon>
        <taxon>Metazoa</taxon>
        <taxon>Ecdysozoa</taxon>
        <taxon>Nematoda</taxon>
        <taxon>Chromadorea</taxon>
        <taxon>Rhabditida</taxon>
        <taxon>Rhabditina</taxon>
        <taxon>Rhabditomorpha</taxon>
        <taxon>Rhabditoidea</taxon>
        <taxon>Rhabditidae</taxon>
        <taxon>Peloderinae</taxon>
        <taxon>Caenorhabditis</taxon>
    </lineage>
</organism>
<dbReference type="SMART" id="SM00220">
    <property type="entry name" value="S_TKc"/>
    <property type="match status" value="1"/>
</dbReference>
<name>A0A1I7U3E7_9PELO</name>
<dbReference type="Pfam" id="PF00069">
    <property type="entry name" value="Pkinase"/>
    <property type="match status" value="1"/>
</dbReference>
<proteinExistence type="inferred from homology"/>
<evidence type="ECO:0000256" key="2">
    <source>
        <dbReference type="ARBA" id="ARBA00022527"/>
    </source>
</evidence>
<keyword evidence="6" id="KW-0067">ATP-binding</keyword>
<dbReference type="PANTHER" id="PTHR11909">
    <property type="entry name" value="CASEIN KINASE-RELATED"/>
    <property type="match status" value="1"/>
</dbReference>
<evidence type="ECO:0000313" key="11">
    <source>
        <dbReference type="WBParaSite" id="Csp11.Scaffold629.g14451.t2"/>
    </source>
</evidence>
<dbReference type="SUPFAM" id="SSF56112">
    <property type="entry name" value="Protein kinase-like (PK-like)"/>
    <property type="match status" value="1"/>
</dbReference>
<dbReference type="STRING" id="1561998.A0A1I7U3E7"/>
<reference evidence="11" key="1">
    <citation type="submission" date="2016-11" db="UniProtKB">
        <authorList>
            <consortium name="WormBaseParasite"/>
        </authorList>
    </citation>
    <scope>IDENTIFICATION</scope>
</reference>
<dbReference type="Proteomes" id="UP000095282">
    <property type="component" value="Unplaced"/>
</dbReference>
<evidence type="ECO:0000256" key="4">
    <source>
        <dbReference type="ARBA" id="ARBA00022741"/>
    </source>
</evidence>
<dbReference type="InterPro" id="IPR011009">
    <property type="entry name" value="Kinase-like_dom_sf"/>
</dbReference>
<evidence type="ECO:0000256" key="6">
    <source>
        <dbReference type="ARBA" id="ARBA00022840"/>
    </source>
</evidence>
<keyword evidence="10" id="KW-1185">Reference proteome</keyword>
<comment type="similarity">
    <text evidence="7">Belongs to the protein kinase superfamily. CK1 Ser/Thr protein kinase family.</text>
</comment>
<evidence type="ECO:0000256" key="8">
    <source>
        <dbReference type="SAM" id="MobiDB-lite"/>
    </source>
</evidence>
<dbReference type="AlphaFoldDB" id="A0A1I7U3E7"/>
<evidence type="ECO:0000259" key="9">
    <source>
        <dbReference type="PROSITE" id="PS50011"/>
    </source>
</evidence>